<proteinExistence type="predicted"/>
<gene>
    <name evidence="2" type="ORF">JMJ35_004523</name>
</gene>
<keyword evidence="3" id="KW-1185">Reference proteome</keyword>
<evidence type="ECO:0000313" key="3">
    <source>
        <dbReference type="Proteomes" id="UP001166286"/>
    </source>
</evidence>
<dbReference type="Proteomes" id="UP001166286">
    <property type="component" value="Unassembled WGS sequence"/>
</dbReference>
<dbReference type="AlphaFoldDB" id="A0AA39R1V0"/>
<evidence type="ECO:0000256" key="1">
    <source>
        <dbReference type="SAM" id="MobiDB-lite"/>
    </source>
</evidence>
<accession>A0AA39R1V0</accession>
<reference evidence="2" key="1">
    <citation type="submission" date="2023-03" db="EMBL/GenBank/DDBJ databases">
        <title>Complete genome of Cladonia borealis.</title>
        <authorList>
            <person name="Park H."/>
        </authorList>
    </citation>
    <scope>NUCLEOTIDE SEQUENCE</scope>
    <source>
        <strain evidence="2">ANT050790</strain>
    </source>
</reference>
<protein>
    <submittedName>
        <fullName evidence="2">Uncharacterized protein</fullName>
    </submittedName>
</protein>
<dbReference type="EMBL" id="JAFEKC020000009">
    <property type="protein sequence ID" value="KAK0512506.1"/>
    <property type="molecule type" value="Genomic_DNA"/>
</dbReference>
<evidence type="ECO:0000313" key="2">
    <source>
        <dbReference type="EMBL" id="KAK0512506.1"/>
    </source>
</evidence>
<sequence>MARPDSPNDCHKPQTYTAGDEIWYLRYGSWRKGKVKEIDGSSDGAKRYLVRNCSKSREPLADGLKVTDSDDNRDYHKAKDDVRKQGAE</sequence>
<organism evidence="2 3">
    <name type="scientific">Cladonia borealis</name>
    <dbReference type="NCBI Taxonomy" id="184061"/>
    <lineage>
        <taxon>Eukaryota</taxon>
        <taxon>Fungi</taxon>
        <taxon>Dikarya</taxon>
        <taxon>Ascomycota</taxon>
        <taxon>Pezizomycotina</taxon>
        <taxon>Lecanoromycetes</taxon>
        <taxon>OSLEUM clade</taxon>
        <taxon>Lecanoromycetidae</taxon>
        <taxon>Lecanorales</taxon>
        <taxon>Lecanorineae</taxon>
        <taxon>Cladoniaceae</taxon>
        <taxon>Cladonia</taxon>
    </lineage>
</organism>
<comment type="caution">
    <text evidence="2">The sequence shown here is derived from an EMBL/GenBank/DDBJ whole genome shotgun (WGS) entry which is preliminary data.</text>
</comment>
<feature type="region of interest" description="Disordered" evidence="1">
    <location>
        <begin position="59"/>
        <end position="88"/>
    </location>
</feature>
<name>A0AA39R1V0_9LECA</name>